<dbReference type="Proteomes" id="UP001403385">
    <property type="component" value="Unassembled WGS sequence"/>
</dbReference>
<evidence type="ECO:0000313" key="1">
    <source>
        <dbReference type="EMBL" id="MEN7550543.1"/>
    </source>
</evidence>
<reference evidence="1 2" key="1">
    <citation type="submission" date="2024-04" db="EMBL/GenBank/DDBJ databases">
        <title>Novel genus in family Flammeovirgaceae.</title>
        <authorList>
            <person name="Nguyen T.H."/>
            <person name="Vuong T.Q."/>
            <person name="Le H."/>
            <person name="Kim S.-G."/>
        </authorList>
    </citation>
    <scope>NUCLEOTIDE SEQUENCE [LARGE SCALE GENOMIC DNA]</scope>
    <source>
        <strain evidence="1 2">JCM 23209</strain>
    </source>
</reference>
<dbReference type="RefSeq" id="WP_346823326.1">
    <property type="nucleotide sequence ID" value="NZ_JBDKWZ010000014.1"/>
</dbReference>
<gene>
    <name evidence="1" type="ORF">AAG747_21665</name>
</gene>
<keyword evidence="2" id="KW-1185">Reference proteome</keyword>
<evidence type="ECO:0000313" key="2">
    <source>
        <dbReference type="Proteomes" id="UP001403385"/>
    </source>
</evidence>
<proteinExistence type="predicted"/>
<accession>A0AAW9SDJ3</accession>
<comment type="caution">
    <text evidence="1">The sequence shown here is derived from an EMBL/GenBank/DDBJ whole genome shotgun (WGS) entry which is preliminary data.</text>
</comment>
<dbReference type="AlphaFoldDB" id="A0AAW9SDJ3"/>
<sequence length="259" mass="29431">MMNVKIFLIPVLLWVLSGVPSWGQSPDSLQYYLPIQRADSYKVYEAKDSTLYFSFTEHTVKQGELDCRLQDKFQRELASVTLAKEYGQNNYALRLFASGYTGWQEGERYRLVVSDEQGREHALYFKCVKGAVEKPSPNIRMNAVSVDCDRAEGNLVEFLGTVEQGQAPYRVEWLVSTDREGEALLYEPLEATVQRGGEVPRIQLDKAGGYYVTLKVWDLCGQYGEQVAKVDCKANDSDTSVELEWFEQPKKVQPGTPIK</sequence>
<protein>
    <recommendedName>
        <fullName evidence="3">Ig-like domain-containing protein</fullName>
    </recommendedName>
</protein>
<evidence type="ECO:0008006" key="3">
    <source>
        <dbReference type="Google" id="ProtNLM"/>
    </source>
</evidence>
<organism evidence="1 2">
    <name type="scientific">Rapidithrix thailandica</name>
    <dbReference type="NCBI Taxonomy" id="413964"/>
    <lineage>
        <taxon>Bacteria</taxon>
        <taxon>Pseudomonadati</taxon>
        <taxon>Bacteroidota</taxon>
        <taxon>Cytophagia</taxon>
        <taxon>Cytophagales</taxon>
        <taxon>Flammeovirgaceae</taxon>
        <taxon>Rapidithrix</taxon>
    </lineage>
</organism>
<dbReference type="EMBL" id="JBDKWZ010000014">
    <property type="protein sequence ID" value="MEN7550543.1"/>
    <property type="molecule type" value="Genomic_DNA"/>
</dbReference>
<name>A0AAW9SDJ3_9BACT</name>